<evidence type="ECO:0000313" key="1">
    <source>
        <dbReference type="EMBL" id="KAJ7010924.1"/>
    </source>
</evidence>
<evidence type="ECO:0000313" key="2">
    <source>
        <dbReference type="Proteomes" id="UP001164929"/>
    </source>
</evidence>
<keyword evidence="2" id="KW-1185">Reference proteome</keyword>
<gene>
    <name evidence="1" type="ORF">NC653_001389</name>
</gene>
<name>A0AAD6RL68_9ROSI</name>
<dbReference type="AlphaFoldDB" id="A0AAD6RL68"/>
<organism evidence="1 2">
    <name type="scientific">Populus alba x Populus x berolinensis</name>
    <dbReference type="NCBI Taxonomy" id="444605"/>
    <lineage>
        <taxon>Eukaryota</taxon>
        <taxon>Viridiplantae</taxon>
        <taxon>Streptophyta</taxon>
        <taxon>Embryophyta</taxon>
        <taxon>Tracheophyta</taxon>
        <taxon>Spermatophyta</taxon>
        <taxon>Magnoliopsida</taxon>
        <taxon>eudicotyledons</taxon>
        <taxon>Gunneridae</taxon>
        <taxon>Pentapetalae</taxon>
        <taxon>rosids</taxon>
        <taxon>fabids</taxon>
        <taxon>Malpighiales</taxon>
        <taxon>Salicaceae</taxon>
        <taxon>Saliceae</taxon>
        <taxon>Populus</taxon>
    </lineage>
</organism>
<proteinExistence type="predicted"/>
<accession>A0AAD6RL68</accession>
<reference evidence="1 2" key="1">
    <citation type="journal article" date="2023" name="Mol. Ecol. Resour.">
        <title>Chromosome-level genome assembly of a triploid poplar Populus alba 'Berolinensis'.</title>
        <authorList>
            <person name="Chen S."/>
            <person name="Yu Y."/>
            <person name="Wang X."/>
            <person name="Wang S."/>
            <person name="Zhang T."/>
            <person name="Zhou Y."/>
            <person name="He R."/>
            <person name="Meng N."/>
            <person name="Wang Y."/>
            <person name="Liu W."/>
            <person name="Liu Z."/>
            <person name="Liu J."/>
            <person name="Guo Q."/>
            <person name="Huang H."/>
            <person name="Sederoff R.R."/>
            <person name="Wang G."/>
            <person name="Qu G."/>
            <person name="Chen S."/>
        </authorList>
    </citation>
    <scope>NUCLEOTIDE SEQUENCE [LARGE SCALE GENOMIC DNA]</scope>
    <source>
        <strain evidence="1">SC-2020</strain>
    </source>
</reference>
<protein>
    <submittedName>
        <fullName evidence="1">Uncharacterized protein</fullName>
    </submittedName>
</protein>
<sequence>MQRQRGVTSTKASAIYLSNQKSSSHVRTEFESQDLQRAAQSPLTLEPACILARKGGMLIISICLFNACLLRLLEWFVKCGHVCSV</sequence>
<dbReference type="Proteomes" id="UP001164929">
    <property type="component" value="Chromosome 1"/>
</dbReference>
<comment type="caution">
    <text evidence="1">The sequence shown here is derived from an EMBL/GenBank/DDBJ whole genome shotgun (WGS) entry which is preliminary data.</text>
</comment>
<dbReference type="EMBL" id="JAQIZT010000001">
    <property type="protein sequence ID" value="KAJ7010924.1"/>
    <property type="molecule type" value="Genomic_DNA"/>
</dbReference>